<dbReference type="EMBL" id="CAICTM010000902">
    <property type="protein sequence ID" value="CAB9518080.1"/>
    <property type="molecule type" value="Genomic_DNA"/>
</dbReference>
<keyword evidence="3" id="KW-1185">Reference proteome</keyword>
<gene>
    <name evidence="2" type="ORF">SEMRO_904_G218440.1</name>
</gene>
<proteinExistence type="predicted"/>
<evidence type="ECO:0000256" key="1">
    <source>
        <dbReference type="SAM" id="MobiDB-lite"/>
    </source>
</evidence>
<dbReference type="AlphaFoldDB" id="A0A9N8HMJ5"/>
<accession>A0A9N8HMJ5</accession>
<protein>
    <submittedName>
        <fullName evidence="2">Uncharacterized protein</fullName>
    </submittedName>
</protein>
<evidence type="ECO:0000313" key="3">
    <source>
        <dbReference type="Proteomes" id="UP001153069"/>
    </source>
</evidence>
<reference evidence="2" key="1">
    <citation type="submission" date="2020-06" db="EMBL/GenBank/DDBJ databases">
        <authorList>
            <consortium name="Plant Systems Biology data submission"/>
        </authorList>
    </citation>
    <scope>NUCLEOTIDE SEQUENCE</scope>
    <source>
        <strain evidence="2">D6</strain>
    </source>
</reference>
<evidence type="ECO:0000313" key="2">
    <source>
        <dbReference type="EMBL" id="CAB9518080.1"/>
    </source>
</evidence>
<feature type="region of interest" description="Disordered" evidence="1">
    <location>
        <begin position="55"/>
        <end position="77"/>
    </location>
</feature>
<sequence>MMNARTKITTRRGLKHTKPLVDLFPLPEHSTRTKSLGLKRSLASGCLEQLGQPMKKIKTRHHTSQCNHDQTLSSKDPEPPFLLLQAFAPFSEKQAFDTDDILPFPMLDLGKDTMDPMFALSGAIAA</sequence>
<organism evidence="2 3">
    <name type="scientific">Seminavis robusta</name>
    <dbReference type="NCBI Taxonomy" id="568900"/>
    <lineage>
        <taxon>Eukaryota</taxon>
        <taxon>Sar</taxon>
        <taxon>Stramenopiles</taxon>
        <taxon>Ochrophyta</taxon>
        <taxon>Bacillariophyta</taxon>
        <taxon>Bacillariophyceae</taxon>
        <taxon>Bacillariophycidae</taxon>
        <taxon>Naviculales</taxon>
        <taxon>Naviculaceae</taxon>
        <taxon>Seminavis</taxon>
    </lineage>
</organism>
<comment type="caution">
    <text evidence="2">The sequence shown here is derived from an EMBL/GenBank/DDBJ whole genome shotgun (WGS) entry which is preliminary data.</text>
</comment>
<name>A0A9N8HMJ5_9STRA</name>
<feature type="compositionally biased region" description="Polar residues" evidence="1">
    <location>
        <begin position="64"/>
        <end position="74"/>
    </location>
</feature>
<dbReference type="Proteomes" id="UP001153069">
    <property type="component" value="Unassembled WGS sequence"/>
</dbReference>